<dbReference type="Proteomes" id="UP000807504">
    <property type="component" value="Unassembled WGS sequence"/>
</dbReference>
<proteinExistence type="predicted"/>
<gene>
    <name evidence="1" type="ORF">HNY73_015383</name>
</gene>
<comment type="caution">
    <text evidence="1">The sequence shown here is derived from an EMBL/GenBank/DDBJ whole genome shotgun (WGS) entry which is preliminary data.</text>
</comment>
<organism evidence="1 2">
    <name type="scientific">Argiope bruennichi</name>
    <name type="common">Wasp spider</name>
    <name type="synonym">Aranea bruennichi</name>
    <dbReference type="NCBI Taxonomy" id="94029"/>
    <lineage>
        <taxon>Eukaryota</taxon>
        <taxon>Metazoa</taxon>
        <taxon>Ecdysozoa</taxon>
        <taxon>Arthropoda</taxon>
        <taxon>Chelicerata</taxon>
        <taxon>Arachnida</taxon>
        <taxon>Araneae</taxon>
        <taxon>Araneomorphae</taxon>
        <taxon>Entelegynae</taxon>
        <taxon>Araneoidea</taxon>
        <taxon>Araneidae</taxon>
        <taxon>Argiope</taxon>
    </lineage>
</organism>
<keyword evidence="2" id="KW-1185">Reference proteome</keyword>
<evidence type="ECO:0000313" key="2">
    <source>
        <dbReference type="Proteomes" id="UP000807504"/>
    </source>
</evidence>
<name>A0A8T0ERV2_ARGBR</name>
<dbReference type="AlphaFoldDB" id="A0A8T0ERV2"/>
<accession>A0A8T0ERV2</accession>
<protein>
    <submittedName>
        <fullName evidence="1">Uncharacterized protein</fullName>
    </submittedName>
</protein>
<reference evidence="1" key="1">
    <citation type="journal article" date="2020" name="bioRxiv">
        <title>Chromosome-level reference genome of the European wasp spider Argiope bruennichi: a resource for studies on range expansion and evolutionary adaptation.</title>
        <authorList>
            <person name="Sheffer M.M."/>
            <person name="Hoppe A."/>
            <person name="Krehenwinkel H."/>
            <person name="Uhl G."/>
            <person name="Kuss A.W."/>
            <person name="Jensen L."/>
            <person name="Jensen C."/>
            <person name="Gillespie R.G."/>
            <person name="Hoff K.J."/>
            <person name="Prost S."/>
        </authorList>
    </citation>
    <scope>NUCLEOTIDE SEQUENCE</scope>
</reference>
<sequence>MQDVDGPVSLSRLESPRPPKLKNIFSFAKDSAMESQLEQEVETTIIEEQVKIDKDFSFFRGFIHVFFSRGKVTETDETNRRIDQDEDHHLLEDDCDDDCDLDVIKIVSEVLAEMRTEMNQNDGSHEVMQ</sequence>
<reference evidence="1" key="2">
    <citation type="submission" date="2020-06" db="EMBL/GenBank/DDBJ databases">
        <authorList>
            <person name="Sheffer M."/>
        </authorList>
    </citation>
    <scope>NUCLEOTIDE SEQUENCE</scope>
</reference>
<dbReference type="EMBL" id="JABXBU010002072">
    <property type="protein sequence ID" value="KAF8778683.1"/>
    <property type="molecule type" value="Genomic_DNA"/>
</dbReference>
<evidence type="ECO:0000313" key="1">
    <source>
        <dbReference type="EMBL" id="KAF8778683.1"/>
    </source>
</evidence>